<dbReference type="Proteomes" id="UP001175271">
    <property type="component" value="Unassembled WGS sequence"/>
</dbReference>
<sequence length="79" mass="9435">MFMERCLKQKHDAHSPGTTKLVKVELSHARNVMHMATRKRLYDQNKPREFICSPSLAVCESYLRRISVWTFVSQTWYNF</sequence>
<proteinExistence type="predicted"/>
<dbReference type="EMBL" id="JAUCMV010000005">
    <property type="protein sequence ID" value="KAK0394023.1"/>
    <property type="molecule type" value="Genomic_DNA"/>
</dbReference>
<organism evidence="1 2">
    <name type="scientific">Steinernema hermaphroditum</name>
    <dbReference type="NCBI Taxonomy" id="289476"/>
    <lineage>
        <taxon>Eukaryota</taxon>
        <taxon>Metazoa</taxon>
        <taxon>Ecdysozoa</taxon>
        <taxon>Nematoda</taxon>
        <taxon>Chromadorea</taxon>
        <taxon>Rhabditida</taxon>
        <taxon>Tylenchina</taxon>
        <taxon>Panagrolaimomorpha</taxon>
        <taxon>Strongyloidoidea</taxon>
        <taxon>Steinernematidae</taxon>
        <taxon>Steinernema</taxon>
    </lineage>
</organism>
<dbReference type="AlphaFoldDB" id="A0AA39LE80"/>
<gene>
    <name evidence="1" type="ORF">QR680_000533</name>
</gene>
<evidence type="ECO:0000313" key="1">
    <source>
        <dbReference type="EMBL" id="KAK0394023.1"/>
    </source>
</evidence>
<accession>A0AA39LE80</accession>
<comment type="caution">
    <text evidence="1">The sequence shown here is derived from an EMBL/GenBank/DDBJ whole genome shotgun (WGS) entry which is preliminary data.</text>
</comment>
<keyword evidence="2" id="KW-1185">Reference proteome</keyword>
<name>A0AA39LE80_9BILA</name>
<evidence type="ECO:0000313" key="2">
    <source>
        <dbReference type="Proteomes" id="UP001175271"/>
    </source>
</evidence>
<protein>
    <submittedName>
        <fullName evidence="1">Uncharacterized protein</fullName>
    </submittedName>
</protein>
<reference evidence="1" key="1">
    <citation type="submission" date="2023-06" db="EMBL/GenBank/DDBJ databases">
        <title>Genomic analysis of the entomopathogenic nematode Steinernema hermaphroditum.</title>
        <authorList>
            <person name="Schwarz E.M."/>
            <person name="Heppert J.K."/>
            <person name="Baniya A."/>
            <person name="Schwartz H.T."/>
            <person name="Tan C.-H."/>
            <person name="Antoshechkin I."/>
            <person name="Sternberg P.W."/>
            <person name="Goodrich-Blair H."/>
            <person name="Dillman A.R."/>
        </authorList>
    </citation>
    <scope>NUCLEOTIDE SEQUENCE</scope>
    <source>
        <strain evidence="1">PS9179</strain>
        <tissue evidence="1">Whole animal</tissue>
    </source>
</reference>